<gene>
    <name evidence="1" type="ORF">HMPREF0539_1891</name>
</gene>
<comment type="caution">
    <text evidence="1">The sequence shown here is derived from an EMBL/GenBank/DDBJ whole genome shotgun (WGS) entry which is preliminary data.</text>
</comment>
<evidence type="ECO:0000313" key="1">
    <source>
        <dbReference type="EMBL" id="EEN79978.1"/>
    </source>
</evidence>
<dbReference type="AlphaFoldDB" id="C2JYA6"/>
<dbReference type="Proteomes" id="UP000004525">
    <property type="component" value="Unassembled WGS sequence"/>
</dbReference>
<dbReference type="NCBIfam" id="NF040518">
    <property type="entry name" value="Lacto_Palin_RP3"/>
    <property type="match status" value="1"/>
</dbReference>
<proteinExistence type="predicted"/>
<name>C2JYA6_LACRM</name>
<reference evidence="1" key="1">
    <citation type="submission" date="2009-01" db="EMBL/GenBank/DDBJ databases">
        <authorList>
            <person name="Qin X."/>
            <person name="Bachman B."/>
            <person name="Battles P."/>
            <person name="Bell A."/>
            <person name="Bess C."/>
            <person name="Bickham C."/>
            <person name="Chaboub L."/>
            <person name="Chen D."/>
            <person name="Coyle M."/>
            <person name="Deiros D.R."/>
            <person name="Dinh H."/>
            <person name="Forbes L."/>
            <person name="Fowler G."/>
            <person name="Francisco L."/>
            <person name="Fu Q."/>
            <person name="Gubbala S."/>
            <person name="Hale W."/>
            <person name="Han Y."/>
            <person name="Hemphill L."/>
            <person name="Highlander S.K."/>
            <person name="Hirani K."/>
            <person name="Hogues M."/>
            <person name="Jackson L."/>
            <person name="Jakkamsetti A."/>
            <person name="Javaid M."/>
            <person name="Jiang H."/>
            <person name="Korchina V."/>
            <person name="Kovar C."/>
            <person name="Lara F."/>
            <person name="Lee S."/>
            <person name="Mata R."/>
            <person name="Mathew T."/>
            <person name="Moen C."/>
            <person name="Morales K."/>
            <person name="Munidasa M."/>
            <person name="Nazareth L."/>
            <person name="Ngo R."/>
            <person name="Nguyen L."/>
            <person name="Okwuonu G."/>
            <person name="Ongeri F."/>
            <person name="Patil S."/>
            <person name="Petrosino J."/>
            <person name="Pham C."/>
            <person name="Pham P."/>
            <person name="Pu L.-L."/>
            <person name="Puazo M."/>
            <person name="Raj R."/>
            <person name="Reid J."/>
            <person name="Rouhana J."/>
            <person name="Saada N."/>
            <person name="Shang Y."/>
            <person name="Simmons D."/>
            <person name="Thornton R."/>
            <person name="Warren J."/>
            <person name="Weissenberger G."/>
            <person name="Zhang J."/>
            <person name="Zhang L."/>
            <person name="Zhou C."/>
            <person name="Zhu D."/>
            <person name="Muzny D."/>
            <person name="Worley K."/>
            <person name="Gibbs R."/>
        </authorList>
    </citation>
    <scope>NUCLEOTIDE SEQUENCE [LARGE SCALE GENOMIC DNA]</scope>
    <source>
        <strain evidence="1">LMS2-1</strain>
    </source>
</reference>
<accession>C2JYA6</accession>
<evidence type="ECO:0000313" key="2">
    <source>
        <dbReference type="Proteomes" id="UP000004525"/>
    </source>
</evidence>
<dbReference type="EMBL" id="ACIZ01000074">
    <property type="protein sequence ID" value="EEN79978.1"/>
    <property type="molecule type" value="Genomic_DNA"/>
</dbReference>
<dbReference type="HOGENOM" id="CLU_2508603_0_0_9"/>
<dbReference type="AntiFam" id="ANF00268">
    <property type="entry name" value="DNA repeat translations related to WP_015765070.1"/>
</dbReference>
<protein>
    <submittedName>
        <fullName evidence="1">Uncharacterized protein</fullName>
    </submittedName>
</protein>
<keyword evidence="2" id="KW-1185">Reference proteome</keyword>
<sequence>MAGLWPLRSGSLHADPCAGERVMKKREPARNALKRVITIRIRRYLKWIKMATEIFKSKYSLLTNYLERTGSVSVSLIDCYYLGVGIMTMTKTLSLLLAVT</sequence>
<organism evidence="1 2">
    <name type="scientific">Lacticaseibacillus rhamnosus (strain LMS2-1)</name>
    <dbReference type="NCBI Taxonomy" id="525361"/>
    <lineage>
        <taxon>Bacteria</taxon>
        <taxon>Bacillati</taxon>
        <taxon>Bacillota</taxon>
        <taxon>Bacilli</taxon>
        <taxon>Lactobacillales</taxon>
        <taxon>Lactobacillaceae</taxon>
        <taxon>Lacticaseibacillus</taxon>
    </lineage>
</organism>